<dbReference type="EC" id="2.3.2.27" evidence="4"/>
<dbReference type="GO" id="GO:0016020">
    <property type="term" value="C:membrane"/>
    <property type="evidence" value="ECO:0007669"/>
    <property type="project" value="UniProtKB-SubCell"/>
</dbReference>
<gene>
    <name evidence="19" type="ORF">ZOSMA_17G00320</name>
</gene>
<evidence type="ECO:0000256" key="12">
    <source>
        <dbReference type="ARBA" id="ARBA00023136"/>
    </source>
</evidence>
<evidence type="ECO:0000256" key="3">
    <source>
        <dbReference type="ARBA" id="ARBA00004906"/>
    </source>
</evidence>
<comment type="subcellular location">
    <subcellularLocation>
        <location evidence="2">Membrane</location>
        <topology evidence="2">Single-pass membrane protein</topology>
    </subcellularLocation>
</comment>
<keyword evidence="5" id="KW-0808">Transferase</keyword>
<dbReference type="SMART" id="SM00184">
    <property type="entry name" value="RING"/>
    <property type="match status" value="1"/>
</dbReference>
<evidence type="ECO:0000256" key="13">
    <source>
        <dbReference type="ARBA" id="ARBA00024209"/>
    </source>
</evidence>
<feature type="region of interest" description="Disordered" evidence="15">
    <location>
        <begin position="252"/>
        <end position="282"/>
    </location>
</feature>
<comment type="caution">
    <text evidence="19">The sequence shown here is derived from an EMBL/GenBank/DDBJ whole genome shotgun (WGS) entry which is preliminary data.</text>
</comment>
<keyword evidence="10" id="KW-0862">Zinc</keyword>
<proteinExistence type="inferred from homology"/>
<comment type="similarity">
    <text evidence="13">Belongs to the RING-type zinc finger family. ATL subfamily.</text>
</comment>
<accession>A0A0K9PTA2</accession>
<dbReference type="CDD" id="cd16461">
    <property type="entry name" value="RING-H2_EL5-like"/>
    <property type="match status" value="1"/>
</dbReference>
<dbReference type="EMBL" id="LFYR01000671">
    <property type="protein sequence ID" value="KMZ71477.1"/>
    <property type="molecule type" value="Genomic_DNA"/>
</dbReference>
<dbReference type="FunFam" id="3.30.40.10:FF:000187">
    <property type="entry name" value="E3 ubiquitin-protein ligase ATL6"/>
    <property type="match status" value="1"/>
</dbReference>
<dbReference type="InterPro" id="IPR001841">
    <property type="entry name" value="Znf_RING"/>
</dbReference>
<feature type="domain" description="RING-type" evidence="18">
    <location>
        <begin position="107"/>
        <end position="149"/>
    </location>
</feature>
<evidence type="ECO:0000256" key="17">
    <source>
        <dbReference type="SAM" id="SignalP"/>
    </source>
</evidence>
<evidence type="ECO:0000256" key="2">
    <source>
        <dbReference type="ARBA" id="ARBA00004167"/>
    </source>
</evidence>
<dbReference type="PANTHER" id="PTHR14155:SF610">
    <property type="entry name" value="OS01G0755700 PROTEIN"/>
    <property type="match status" value="1"/>
</dbReference>
<dbReference type="SUPFAM" id="SSF57850">
    <property type="entry name" value="RING/U-box"/>
    <property type="match status" value="1"/>
</dbReference>
<evidence type="ECO:0000313" key="20">
    <source>
        <dbReference type="Proteomes" id="UP000036987"/>
    </source>
</evidence>
<feature type="transmembrane region" description="Helical" evidence="16">
    <location>
        <begin position="32"/>
        <end position="53"/>
    </location>
</feature>
<evidence type="ECO:0000256" key="8">
    <source>
        <dbReference type="ARBA" id="ARBA00022771"/>
    </source>
</evidence>
<keyword evidence="9" id="KW-0833">Ubl conjugation pathway</keyword>
<dbReference type="PANTHER" id="PTHR14155">
    <property type="entry name" value="RING FINGER DOMAIN-CONTAINING"/>
    <property type="match status" value="1"/>
</dbReference>
<evidence type="ECO:0000256" key="5">
    <source>
        <dbReference type="ARBA" id="ARBA00022679"/>
    </source>
</evidence>
<dbReference type="OrthoDB" id="8062037at2759"/>
<sequence>MFSCSFFLLLTLLSLRSHVATAKDSGAGVPMTVVMIFIAVLLFVLSVISRKLCCCRNSSRQRPVIPVNTTPERNRKKGVDPAVIDTFPTLVYSDIKAHKVGKGALECAVCLSEFEDDELLRLLPKCDHVYHPECIDEWLQNHVTCPVCRVNLSVVDDHPYVFPPAVVDGGASGSFISASPSSFDPAEEEGNTLEVPDKVYFHGRSRSATPAVGRRIERLYSESDREKFSLRLPDHIRREVFSRNLRGSSSLVFSGMQSSPRGYRRNGEGTSHDGGGVQLKEGKKNWATRSAAFLYSFNWRSGLSGDRDRDVEAGKATTSSDRGRDHGGGRRGRSSECTVSNSSKFSSTSSSDYDDEISKSKREETKAFAKV</sequence>
<feature type="chain" id="PRO_5005528216" description="RING-type E3 ubiquitin transferase" evidence="17">
    <location>
        <begin position="23"/>
        <end position="371"/>
    </location>
</feature>
<keyword evidence="7" id="KW-0479">Metal-binding</keyword>
<evidence type="ECO:0000256" key="9">
    <source>
        <dbReference type="ARBA" id="ARBA00022786"/>
    </source>
</evidence>
<dbReference type="PROSITE" id="PS50089">
    <property type="entry name" value="ZF_RING_2"/>
    <property type="match status" value="1"/>
</dbReference>
<feature type="signal peptide" evidence="17">
    <location>
        <begin position="1"/>
        <end position="22"/>
    </location>
</feature>
<keyword evidence="12 16" id="KW-0472">Membrane</keyword>
<evidence type="ECO:0000256" key="10">
    <source>
        <dbReference type="ARBA" id="ARBA00022833"/>
    </source>
</evidence>
<evidence type="ECO:0000256" key="15">
    <source>
        <dbReference type="SAM" id="MobiDB-lite"/>
    </source>
</evidence>
<evidence type="ECO:0000313" key="19">
    <source>
        <dbReference type="EMBL" id="KMZ71477.1"/>
    </source>
</evidence>
<dbReference type="Pfam" id="PF13639">
    <property type="entry name" value="zf-RING_2"/>
    <property type="match status" value="1"/>
</dbReference>
<name>A0A0K9PTA2_ZOSMR</name>
<dbReference type="STRING" id="29655.A0A0K9PTA2"/>
<keyword evidence="17" id="KW-0732">Signal</keyword>
<dbReference type="InterPro" id="IPR053238">
    <property type="entry name" value="RING-H2_zinc_finger"/>
</dbReference>
<dbReference type="Gene3D" id="3.30.40.10">
    <property type="entry name" value="Zinc/RING finger domain, C3HC4 (zinc finger)"/>
    <property type="match status" value="1"/>
</dbReference>
<evidence type="ECO:0000256" key="1">
    <source>
        <dbReference type="ARBA" id="ARBA00000900"/>
    </source>
</evidence>
<keyword evidence="8 14" id="KW-0863">Zinc-finger</keyword>
<evidence type="ECO:0000259" key="18">
    <source>
        <dbReference type="PROSITE" id="PS50089"/>
    </source>
</evidence>
<feature type="compositionally biased region" description="Low complexity" evidence="15">
    <location>
        <begin position="340"/>
        <end position="351"/>
    </location>
</feature>
<dbReference type="GO" id="GO:0061630">
    <property type="term" value="F:ubiquitin protein ligase activity"/>
    <property type="evidence" value="ECO:0007669"/>
    <property type="project" value="UniProtKB-EC"/>
</dbReference>
<evidence type="ECO:0000256" key="11">
    <source>
        <dbReference type="ARBA" id="ARBA00022989"/>
    </source>
</evidence>
<keyword evidence="11 16" id="KW-1133">Transmembrane helix</keyword>
<feature type="region of interest" description="Disordered" evidence="15">
    <location>
        <begin position="305"/>
        <end position="371"/>
    </location>
</feature>
<organism evidence="19 20">
    <name type="scientific">Zostera marina</name>
    <name type="common">Eelgrass</name>
    <dbReference type="NCBI Taxonomy" id="29655"/>
    <lineage>
        <taxon>Eukaryota</taxon>
        <taxon>Viridiplantae</taxon>
        <taxon>Streptophyta</taxon>
        <taxon>Embryophyta</taxon>
        <taxon>Tracheophyta</taxon>
        <taxon>Spermatophyta</taxon>
        <taxon>Magnoliopsida</taxon>
        <taxon>Liliopsida</taxon>
        <taxon>Zosteraceae</taxon>
        <taxon>Zostera</taxon>
    </lineage>
</organism>
<reference evidence="20" key="1">
    <citation type="journal article" date="2016" name="Nature">
        <title>The genome of the seagrass Zostera marina reveals angiosperm adaptation to the sea.</title>
        <authorList>
            <person name="Olsen J.L."/>
            <person name="Rouze P."/>
            <person name="Verhelst B."/>
            <person name="Lin Y.-C."/>
            <person name="Bayer T."/>
            <person name="Collen J."/>
            <person name="Dattolo E."/>
            <person name="De Paoli E."/>
            <person name="Dittami S."/>
            <person name="Maumus F."/>
            <person name="Michel G."/>
            <person name="Kersting A."/>
            <person name="Lauritano C."/>
            <person name="Lohaus R."/>
            <person name="Toepel M."/>
            <person name="Tonon T."/>
            <person name="Vanneste K."/>
            <person name="Amirebrahimi M."/>
            <person name="Brakel J."/>
            <person name="Bostroem C."/>
            <person name="Chovatia M."/>
            <person name="Grimwood J."/>
            <person name="Jenkins J.W."/>
            <person name="Jueterbock A."/>
            <person name="Mraz A."/>
            <person name="Stam W.T."/>
            <person name="Tice H."/>
            <person name="Bornberg-Bauer E."/>
            <person name="Green P.J."/>
            <person name="Pearson G.A."/>
            <person name="Procaccini G."/>
            <person name="Duarte C.M."/>
            <person name="Schmutz J."/>
            <person name="Reusch T.B.H."/>
            <person name="Van de Peer Y."/>
        </authorList>
    </citation>
    <scope>NUCLEOTIDE SEQUENCE [LARGE SCALE GENOMIC DNA]</scope>
    <source>
        <strain evidence="20">cv. Finnish</strain>
    </source>
</reference>
<evidence type="ECO:0000256" key="4">
    <source>
        <dbReference type="ARBA" id="ARBA00012483"/>
    </source>
</evidence>
<keyword evidence="20" id="KW-1185">Reference proteome</keyword>
<dbReference type="AlphaFoldDB" id="A0A0K9PTA2"/>
<evidence type="ECO:0000256" key="14">
    <source>
        <dbReference type="PROSITE-ProRule" id="PRU00175"/>
    </source>
</evidence>
<dbReference type="InterPro" id="IPR013083">
    <property type="entry name" value="Znf_RING/FYVE/PHD"/>
</dbReference>
<dbReference type="OMA" id="IMREMNG"/>
<comment type="pathway">
    <text evidence="3">Protein modification; protein ubiquitination.</text>
</comment>
<feature type="compositionally biased region" description="Basic and acidic residues" evidence="15">
    <location>
        <begin position="356"/>
        <end position="371"/>
    </location>
</feature>
<keyword evidence="6 16" id="KW-0812">Transmembrane</keyword>
<dbReference type="Proteomes" id="UP000036987">
    <property type="component" value="Unassembled WGS sequence"/>
</dbReference>
<protein>
    <recommendedName>
        <fullName evidence="4">RING-type E3 ubiquitin transferase</fullName>
        <ecNumber evidence="4">2.3.2.27</ecNumber>
    </recommendedName>
</protein>
<dbReference type="GO" id="GO:0008270">
    <property type="term" value="F:zinc ion binding"/>
    <property type="evidence" value="ECO:0007669"/>
    <property type="project" value="UniProtKB-KW"/>
</dbReference>
<evidence type="ECO:0000256" key="6">
    <source>
        <dbReference type="ARBA" id="ARBA00022692"/>
    </source>
</evidence>
<evidence type="ECO:0000256" key="7">
    <source>
        <dbReference type="ARBA" id="ARBA00022723"/>
    </source>
</evidence>
<evidence type="ECO:0000256" key="16">
    <source>
        <dbReference type="SAM" id="Phobius"/>
    </source>
</evidence>
<comment type="catalytic activity">
    <reaction evidence="1">
        <text>S-ubiquitinyl-[E2 ubiquitin-conjugating enzyme]-L-cysteine + [acceptor protein]-L-lysine = [E2 ubiquitin-conjugating enzyme]-L-cysteine + N(6)-ubiquitinyl-[acceptor protein]-L-lysine.</text>
        <dbReference type="EC" id="2.3.2.27"/>
    </reaction>
</comment>